<gene>
    <name evidence="2" type="ORF">J2X19_002429</name>
</gene>
<dbReference type="Pfam" id="PF01243">
    <property type="entry name" value="PNPOx_N"/>
    <property type="match status" value="1"/>
</dbReference>
<name>A0ABU2C8T9_9BURK</name>
<protein>
    <submittedName>
        <fullName evidence="2">Pyridoxine 5'-phosphate oxidase superfamily flavin-nucleotide-binding protein</fullName>
    </submittedName>
</protein>
<dbReference type="Proteomes" id="UP001180487">
    <property type="component" value="Unassembled WGS sequence"/>
</dbReference>
<dbReference type="PANTHER" id="PTHR42815">
    <property type="entry name" value="FAD-BINDING, PUTATIVE (AFU_ORTHOLOGUE AFUA_6G07600)-RELATED"/>
    <property type="match status" value="1"/>
</dbReference>
<proteinExistence type="predicted"/>
<dbReference type="PANTHER" id="PTHR42815:SF2">
    <property type="entry name" value="FAD-BINDING, PUTATIVE (AFU_ORTHOLOGUE AFUA_6G07600)-RELATED"/>
    <property type="match status" value="1"/>
</dbReference>
<accession>A0ABU2C8T9</accession>
<organism evidence="2 3">
    <name type="scientific">Rhodoferax ferrireducens</name>
    <dbReference type="NCBI Taxonomy" id="192843"/>
    <lineage>
        <taxon>Bacteria</taxon>
        <taxon>Pseudomonadati</taxon>
        <taxon>Pseudomonadota</taxon>
        <taxon>Betaproteobacteria</taxon>
        <taxon>Burkholderiales</taxon>
        <taxon>Comamonadaceae</taxon>
        <taxon>Rhodoferax</taxon>
    </lineage>
</organism>
<keyword evidence="3" id="KW-1185">Reference proteome</keyword>
<sequence length="323" mass="34686">MSTTFHAGERAVQQRAGVDQRMAEVGPRVIRDYMPDQHRDFFAQLPFVVLGSVDGQGQPWVSVLAQPPGFIRSPDASRLRIQGLPAASDPLARNLVHGAAIGLLGIEPHTRRRNRMNGRVTAVDGAGFGLEVDQSFGNCPKYIQAREPVYLAPTHVPAAAIAGDRLDAAALQLVQAADTFFIATAHPDAGSDGDRAQGVDVSHRGGKPGFVKVEVDAAGQQWLTAPDFVGNFFFNTLGNLVVQPQAGLLFIDFDSGDLLYLAVRAEIVWDGPELASFTGAQRLLRMQVQQMRRVPAGLALRWGEAQLSPVLEPTGAWGPAQAA</sequence>
<reference evidence="2 3" key="1">
    <citation type="submission" date="2023-07" db="EMBL/GenBank/DDBJ databases">
        <title>Sorghum-associated microbial communities from plants grown in Nebraska, USA.</title>
        <authorList>
            <person name="Schachtman D."/>
        </authorList>
    </citation>
    <scope>NUCLEOTIDE SEQUENCE [LARGE SCALE GENOMIC DNA]</scope>
    <source>
        <strain evidence="2 3">BE313</strain>
    </source>
</reference>
<dbReference type="EMBL" id="JAVDXT010000002">
    <property type="protein sequence ID" value="MDR7377750.1"/>
    <property type="molecule type" value="Genomic_DNA"/>
</dbReference>
<evidence type="ECO:0000313" key="3">
    <source>
        <dbReference type="Proteomes" id="UP001180487"/>
    </source>
</evidence>
<dbReference type="InterPro" id="IPR012349">
    <property type="entry name" value="Split_barrel_FMN-bd"/>
</dbReference>
<dbReference type="InterPro" id="IPR011576">
    <property type="entry name" value="Pyridox_Oxase_N"/>
</dbReference>
<dbReference type="RefSeq" id="WP_310373377.1">
    <property type="nucleotide sequence ID" value="NZ_JAVDXT010000002.1"/>
</dbReference>
<comment type="caution">
    <text evidence="2">The sequence shown here is derived from an EMBL/GenBank/DDBJ whole genome shotgun (WGS) entry which is preliminary data.</text>
</comment>
<feature type="domain" description="Pyridoxamine 5'-phosphate oxidase N-terminal" evidence="1">
    <location>
        <begin position="34"/>
        <end position="124"/>
    </location>
</feature>
<evidence type="ECO:0000259" key="1">
    <source>
        <dbReference type="Pfam" id="PF01243"/>
    </source>
</evidence>
<dbReference type="SUPFAM" id="SSF50475">
    <property type="entry name" value="FMN-binding split barrel"/>
    <property type="match status" value="1"/>
</dbReference>
<evidence type="ECO:0000313" key="2">
    <source>
        <dbReference type="EMBL" id="MDR7377750.1"/>
    </source>
</evidence>
<dbReference type="Gene3D" id="2.30.110.10">
    <property type="entry name" value="Electron Transport, Fmn-binding Protein, Chain A"/>
    <property type="match status" value="2"/>
</dbReference>